<dbReference type="SUPFAM" id="SSF50978">
    <property type="entry name" value="WD40 repeat-like"/>
    <property type="match status" value="1"/>
</dbReference>
<feature type="compositionally biased region" description="Basic and acidic residues" evidence="12">
    <location>
        <begin position="1162"/>
        <end position="1173"/>
    </location>
</feature>
<evidence type="ECO:0000256" key="3">
    <source>
        <dbReference type="ARBA" id="ARBA00008070"/>
    </source>
</evidence>
<dbReference type="InterPro" id="IPR036322">
    <property type="entry name" value="WD40_repeat_dom_sf"/>
</dbReference>
<dbReference type="InterPro" id="IPR042855">
    <property type="entry name" value="V_SNARE_CC"/>
</dbReference>
<comment type="similarity">
    <text evidence="3">Belongs to the WD repeat L(2)GL family.</text>
</comment>
<evidence type="ECO:0000313" key="16">
    <source>
        <dbReference type="Proteomes" id="UP000663829"/>
    </source>
</evidence>
<organism evidence="14 16">
    <name type="scientific">Didymodactylos carnosus</name>
    <dbReference type="NCBI Taxonomy" id="1234261"/>
    <lineage>
        <taxon>Eukaryota</taxon>
        <taxon>Metazoa</taxon>
        <taxon>Spiralia</taxon>
        <taxon>Gnathifera</taxon>
        <taxon>Rotifera</taxon>
        <taxon>Eurotatoria</taxon>
        <taxon>Bdelloidea</taxon>
        <taxon>Philodinida</taxon>
        <taxon>Philodinidae</taxon>
        <taxon>Didymodactylos</taxon>
    </lineage>
</organism>
<evidence type="ECO:0000256" key="12">
    <source>
        <dbReference type="SAM" id="MobiDB-lite"/>
    </source>
</evidence>
<evidence type="ECO:0000256" key="7">
    <source>
        <dbReference type="ARBA" id="ARBA00022553"/>
    </source>
</evidence>
<dbReference type="EMBL" id="CAJNOQ010001391">
    <property type="protein sequence ID" value="CAF0891627.1"/>
    <property type="molecule type" value="Genomic_DNA"/>
</dbReference>
<feature type="compositionally biased region" description="Basic residues" evidence="12">
    <location>
        <begin position="767"/>
        <end position="776"/>
    </location>
</feature>
<proteinExistence type="inferred from homology"/>
<feature type="compositionally biased region" description="Polar residues" evidence="12">
    <location>
        <begin position="859"/>
        <end position="872"/>
    </location>
</feature>
<dbReference type="GO" id="GO:0005096">
    <property type="term" value="F:GTPase activator activity"/>
    <property type="evidence" value="ECO:0007669"/>
    <property type="project" value="TreeGrafter"/>
</dbReference>
<evidence type="ECO:0000259" key="13">
    <source>
        <dbReference type="PROSITE" id="PS50892"/>
    </source>
</evidence>
<keyword evidence="7" id="KW-0597">Phosphoprotein</keyword>
<feature type="compositionally biased region" description="Low complexity" evidence="12">
    <location>
        <begin position="930"/>
        <end position="948"/>
    </location>
</feature>
<evidence type="ECO:0000256" key="1">
    <source>
        <dbReference type="ARBA" id="ARBA00004202"/>
    </source>
</evidence>
<keyword evidence="16" id="KW-1185">Reference proteome</keyword>
<dbReference type="GO" id="GO:0006887">
    <property type="term" value="P:exocytosis"/>
    <property type="evidence" value="ECO:0007669"/>
    <property type="project" value="UniProtKB-KW"/>
</dbReference>
<dbReference type="InterPro" id="IPR000664">
    <property type="entry name" value="Lethal2_giant"/>
</dbReference>
<feature type="compositionally biased region" description="Low complexity" evidence="12">
    <location>
        <begin position="1177"/>
        <end position="1191"/>
    </location>
</feature>
<dbReference type="InterPro" id="IPR015943">
    <property type="entry name" value="WD40/YVTN_repeat-like_dom_sf"/>
</dbReference>
<dbReference type="PROSITE" id="PS50892">
    <property type="entry name" value="V_SNARE"/>
    <property type="match status" value="1"/>
</dbReference>
<comment type="caution">
    <text evidence="14">The sequence shown here is derived from an EMBL/GenBank/DDBJ whole genome shotgun (WGS) entry which is preliminary data.</text>
</comment>
<reference evidence="14" key="1">
    <citation type="submission" date="2021-02" db="EMBL/GenBank/DDBJ databases">
        <authorList>
            <person name="Nowell W R."/>
        </authorList>
    </citation>
    <scope>NUCLEOTIDE SEQUENCE</scope>
</reference>
<feature type="region of interest" description="Disordered" evidence="12">
    <location>
        <begin position="900"/>
        <end position="958"/>
    </location>
</feature>
<evidence type="ECO:0000313" key="15">
    <source>
        <dbReference type="EMBL" id="CAF3675800.1"/>
    </source>
</evidence>
<feature type="region of interest" description="Disordered" evidence="12">
    <location>
        <begin position="507"/>
        <end position="539"/>
    </location>
</feature>
<dbReference type="Pfam" id="PF08366">
    <property type="entry name" value="LLGL"/>
    <property type="match status" value="1"/>
</dbReference>
<dbReference type="InterPro" id="IPR001680">
    <property type="entry name" value="WD40_rpt"/>
</dbReference>
<keyword evidence="11" id="KW-0175">Coiled coil</keyword>
<evidence type="ECO:0000256" key="4">
    <source>
        <dbReference type="ARBA" id="ARBA00022475"/>
    </source>
</evidence>
<dbReference type="InterPro" id="IPR013905">
    <property type="entry name" value="Lgl_C_dom"/>
</dbReference>
<evidence type="ECO:0000256" key="11">
    <source>
        <dbReference type="PROSITE-ProRule" id="PRU00290"/>
    </source>
</evidence>
<dbReference type="Proteomes" id="UP000681722">
    <property type="component" value="Unassembled WGS sequence"/>
</dbReference>
<dbReference type="PANTHER" id="PTHR10241">
    <property type="entry name" value="LETHAL 2 GIANT LARVAE PROTEIN"/>
    <property type="match status" value="1"/>
</dbReference>
<evidence type="ECO:0000256" key="6">
    <source>
        <dbReference type="ARBA" id="ARBA00022490"/>
    </source>
</evidence>
<dbReference type="GO" id="GO:0019905">
    <property type="term" value="F:syntaxin binding"/>
    <property type="evidence" value="ECO:0007669"/>
    <property type="project" value="TreeGrafter"/>
</dbReference>
<evidence type="ECO:0000256" key="10">
    <source>
        <dbReference type="ARBA" id="ARBA00023136"/>
    </source>
</evidence>
<dbReference type="GO" id="GO:0005886">
    <property type="term" value="C:plasma membrane"/>
    <property type="evidence" value="ECO:0007669"/>
    <property type="project" value="UniProtKB-SubCell"/>
</dbReference>
<gene>
    <name evidence="14" type="ORF">GPM918_LOCUS8154</name>
    <name evidence="15" type="ORF">SRO942_LOCUS8154</name>
</gene>
<feature type="region of interest" description="Disordered" evidence="12">
    <location>
        <begin position="767"/>
        <end position="788"/>
    </location>
</feature>
<evidence type="ECO:0000256" key="5">
    <source>
        <dbReference type="ARBA" id="ARBA00022483"/>
    </source>
</evidence>
<dbReference type="OrthoDB" id="19944at2759"/>
<keyword evidence="10" id="KW-0472">Membrane</keyword>
<dbReference type="Pfam" id="PF08596">
    <property type="entry name" value="Lgl_C"/>
    <property type="match status" value="1"/>
</dbReference>
<feature type="compositionally biased region" description="Polar residues" evidence="12">
    <location>
        <begin position="949"/>
        <end position="958"/>
    </location>
</feature>
<feature type="region of interest" description="Disordered" evidence="12">
    <location>
        <begin position="989"/>
        <end position="1042"/>
    </location>
</feature>
<evidence type="ECO:0000256" key="8">
    <source>
        <dbReference type="ARBA" id="ARBA00022574"/>
    </source>
</evidence>
<dbReference type="CDD" id="cd15873">
    <property type="entry name" value="R-SNARE_STXBP5_6"/>
    <property type="match status" value="1"/>
</dbReference>
<feature type="compositionally biased region" description="Low complexity" evidence="12">
    <location>
        <begin position="1006"/>
        <end position="1035"/>
    </location>
</feature>
<dbReference type="GO" id="GO:0045159">
    <property type="term" value="F:myosin II binding"/>
    <property type="evidence" value="ECO:0007669"/>
    <property type="project" value="TreeGrafter"/>
</dbReference>
<feature type="compositionally biased region" description="Polar residues" evidence="12">
    <location>
        <begin position="779"/>
        <end position="788"/>
    </location>
</feature>
<keyword evidence="6" id="KW-0963">Cytoplasm</keyword>
<dbReference type="Gene3D" id="2.130.10.10">
    <property type="entry name" value="YVTN repeat-like/Quinoprotein amine dehydrogenase"/>
    <property type="match status" value="2"/>
</dbReference>
<keyword evidence="8" id="KW-0853">WD repeat</keyword>
<evidence type="ECO:0000256" key="9">
    <source>
        <dbReference type="ARBA" id="ARBA00022737"/>
    </source>
</evidence>
<feature type="region of interest" description="Disordered" evidence="12">
    <location>
        <begin position="1162"/>
        <end position="1192"/>
    </location>
</feature>
<keyword evidence="4" id="KW-1003">Cell membrane</keyword>
<accession>A0A813Z0H9</accession>
<dbReference type="PRINTS" id="PR00962">
    <property type="entry name" value="LETHAL2GIANT"/>
</dbReference>
<dbReference type="InterPro" id="IPR013577">
    <property type="entry name" value="LLGL2"/>
</dbReference>
<comment type="subcellular location">
    <subcellularLocation>
        <location evidence="1">Cell membrane</location>
        <topology evidence="1">Peripheral membrane protein</topology>
    </subcellularLocation>
    <subcellularLocation>
        <location evidence="2">Cytoplasm</location>
    </subcellularLocation>
</comment>
<keyword evidence="9" id="KW-0677">Repeat</keyword>
<feature type="region of interest" description="Disordered" evidence="12">
    <location>
        <begin position="314"/>
        <end position="337"/>
    </location>
</feature>
<dbReference type="SUPFAM" id="SSF58038">
    <property type="entry name" value="SNARE fusion complex"/>
    <property type="match status" value="1"/>
</dbReference>
<feature type="compositionally biased region" description="Polar residues" evidence="12">
    <location>
        <begin position="809"/>
        <end position="832"/>
    </location>
</feature>
<dbReference type="Proteomes" id="UP000663829">
    <property type="component" value="Unassembled WGS sequence"/>
</dbReference>
<feature type="region of interest" description="Disordered" evidence="12">
    <location>
        <begin position="801"/>
        <end position="886"/>
    </location>
</feature>
<dbReference type="GO" id="GO:0031201">
    <property type="term" value="C:SNARE complex"/>
    <property type="evidence" value="ECO:0007669"/>
    <property type="project" value="TreeGrafter"/>
</dbReference>
<dbReference type="EMBL" id="CAJOBC010001391">
    <property type="protein sequence ID" value="CAF3675800.1"/>
    <property type="molecule type" value="Genomic_DNA"/>
</dbReference>
<feature type="compositionally biased region" description="Low complexity" evidence="12">
    <location>
        <begin position="320"/>
        <end position="337"/>
    </location>
</feature>
<dbReference type="SMART" id="SM00320">
    <property type="entry name" value="WD40"/>
    <property type="match status" value="5"/>
</dbReference>
<feature type="domain" description="V-SNARE coiled-coil homology" evidence="13">
    <location>
        <begin position="1373"/>
        <end position="1433"/>
    </location>
</feature>
<name>A0A813Z0H9_9BILA</name>
<evidence type="ECO:0000256" key="2">
    <source>
        <dbReference type="ARBA" id="ARBA00004496"/>
    </source>
</evidence>
<sequence>MSMTSRIRLPFKLGDSKKTEVEISENLRKEDFSLSEIVRYGFPYKPTTLAYDPVQKLLAIGTRTGSIKIYGGAFVECCLPHPTEVEIVQLVFRINEGALISACRDNYIHLWSLRQKKPVIASSLKFVKEKISRCLLPLSFNSKWLLVGTYFGNVYVVNLDTFTLSSYKIMWNNAIGMGKSTHPGVVVDLCQNPEDPTKIYIGFSTHITAPNAPIVGHVVCWNFVQKVSESVYTLSQGLTSISWHHEARQFMCSHCDGSLSVWNLKATDKPLNINYPHARICKDDVKKFGSVNKVMWSAIKNTDTSFIIFSGGMPHTQQQPPSSSAAAASSATPPAKPSSHFLTIIRGQTTNVLHMDNSIVDFHVLSSSPHVADVPDPSAVVVLLENDLVVIDLKTENYPLFESLHTMDLHESQVTYCDYLTEPNANFYQSLLRLQSKQTPKRTFSQQENPISGGKSGNTIFGYNELIITGHADGSIKFWDASGVNLVFLYKLRTNRLFDRVYSKDQPSKDVKTTRSNSSNVDEQGNVLVNGDGKSDPNDNDQPFAIYSIKLCCDGQLLTAVGRGGHVTLFKFSGSELDKVDEGLGDLPSLEVPILHRNSSGLLHDQEDTGGGGGSQESTQIKQLQHMHLTDKKEFKSLLRAKFGYRRMAGYQPELVCLLSWLPTDKVPTLTDTAINSKYGLMVFGFENGLVVIDYLSKSILMNMATADLYGTMDPFQRATLSPKRKGPLSDVLLSTDDPTSVHDHQPQTPIPPQTAEIHSFTGILKSHGRGLRSKRISNDTIGQPNVSRSRSIDLVSIKQHGDQEETKANVSQQQRFQPVLDNQQQPQTGTIGKTLKKFRSHLSRSSVPTIKNPAVFMTPSNDVTNQDNDSPAHSGAESEGSVSENQKQFIFSEIQTSNSDLTAEQQQSQLTPLTPDQSLSSDEKFALQSTSSIPSTIINNPSSSDTSQVEPTTLSKTWSPSMFTTTQLRGTCSLEYCEHIKSKTNKRKINMVDLRKDLPTPPSTATPTNTSMSKSSFSSSYNNNQNNNNKNNNSSKDKPLVIDIPRSTSNSSIDNFITSESVCSIQFSESYTYKNGIIDIRFVFKNIMYYYIHFILDTTLHPSVWIGTSTGCVIVVNLNINYEPRNISVTPSGTIFRLCGRLLAISFLDQKATILPSPTEKWDSKNFKKSQKDTFSQSQESASPSTTSASNNDRQYAVFCSAKQARVVTLPSQTCISKQKICDTLSSSASSHVMRAAIVKIAGSACLTCYVASGRILVYSLPSLRELYNTPLETTSDNFKTTVGSTFSFTDRGHGLYMCSPTEIQKITIASDVKEQINEMLCDLYNPSISMPEAPKQGFFLKLFNSSPSVDTDQLFGEGKAPFGVVKKEDVNMNQLKTKTDSAGRVIADARDKIIERGQKLNEAELATQRLSEKAEEFANMSHRVMLREKQKSEWWPFNKKS</sequence>
<feature type="compositionally biased region" description="Polar residues" evidence="12">
    <location>
        <begin position="514"/>
        <end position="523"/>
    </location>
</feature>
<protein>
    <recommendedName>
        <fullName evidence="13">V-SNARE coiled-coil homology domain-containing protein</fullName>
    </recommendedName>
</protein>
<dbReference type="Gene3D" id="1.20.5.110">
    <property type="match status" value="1"/>
</dbReference>
<dbReference type="PANTHER" id="PTHR10241:SF25">
    <property type="entry name" value="TOMOSYN, ISOFORM C"/>
    <property type="match status" value="1"/>
</dbReference>
<dbReference type="GO" id="GO:0006893">
    <property type="term" value="P:Golgi to plasma membrane transport"/>
    <property type="evidence" value="ECO:0007669"/>
    <property type="project" value="TreeGrafter"/>
</dbReference>
<keyword evidence="5" id="KW-0268">Exocytosis</keyword>
<evidence type="ECO:0000313" key="14">
    <source>
        <dbReference type="EMBL" id="CAF0891627.1"/>
    </source>
</evidence>
<feature type="compositionally biased region" description="Polar residues" evidence="12">
    <location>
        <begin position="900"/>
        <end position="921"/>
    </location>
</feature>